<evidence type="ECO:0000313" key="2">
    <source>
        <dbReference type="Proteomes" id="UP000190027"/>
    </source>
</evidence>
<gene>
    <name evidence="1" type="ORF">SAMN02745704_00960</name>
</gene>
<reference evidence="1 2" key="1">
    <citation type="submission" date="2017-02" db="EMBL/GenBank/DDBJ databases">
        <authorList>
            <person name="Peterson S.W."/>
        </authorList>
    </citation>
    <scope>NUCLEOTIDE SEQUENCE [LARGE SCALE GENOMIC DNA]</scope>
    <source>
        <strain evidence="1 2">DSM 16080</strain>
    </source>
</reference>
<protein>
    <submittedName>
        <fullName evidence="1">Uncharacterized protein</fullName>
    </submittedName>
</protein>
<dbReference type="OrthoDB" id="5471998at2"/>
<sequence length="114" mass="12643">MGEFLQVRVSASTYDEAKVKTQWPTLWGLAWEQGTTPGVTHGVLELARTLAEKHRLGILPEKGLQALGSEPERLDALVLQLESALADWKPADADRLSYKLEDVLSELENSAKKM</sequence>
<dbReference type="Proteomes" id="UP000190027">
    <property type="component" value="Unassembled WGS sequence"/>
</dbReference>
<dbReference type="RefSeq" id="WP_078716546.1">
    <property type="nucleotide sequence ID" value="NZ_FUYC01000003.1"/>
</dbReference>
<keyword evidence="2" id="KW-1185">Reference proteome</keyword>
<name>A0A1T4WIT6_9BACT</name>
<dbReference type="EMBL" id="FUYC01000003">
    <property type="protein sequence ID" value="SKA77222.1"/>
    <property type="molecule type" value="Genomic_DNA"/>
</dbReference>
<proteinExistence type="predicted"/>
<organism evidence="1 2">
    <name type="scientific">Paucidesulfovibrio gracilis DSM 16080</name>
    <dbReference type="NCBI Taxonomy" id="1121449"/>
    <lineage>
        <taxon>Bacteria</taxon>
        <taxon>Pseudomonadati</taxon>
        <taxon>Thermodesulfobacteriota</taxon>
        <taxon>Desulfovibrionia</taxon>
        <taxon>Desulfovibrionales</taxon>
        <taxon>Desulfovibrionaceae</taxon>
        <taxon>Paucidesulfovibrio</taxon>
    </lineage>
</organism>
<dbReference type="STRING" id="1121449.SAMN02745704_00960"/>
<dbReference type="AlphaFoldDB" id="A0A1T4WIT6"/>
<evidence type="ECO:0000313" key="1">
    <source>
        <dbReference type="EMBL" id="SKA77222.1"/>
    </source>
</evidence>
<accession>A0A1T4WIT6</accession>